<keyword evidence="2" id="KW-1185">Reference proteome</keyword>
<accession>A0ABQ0RWQ6</accession>
<protein>
    <submittedName>
        <fullName evidence="1">Uncharacterized protein</fullName>
    </submittedName>
</protein>
<proteinExistence type="predicted"/>
<evidence type="ECO:0000313" key="1">
    <source>
        <dbReference type="EMBL" id="GEC25109.1"/>
    </source>
</evidence>
<sequence>MLATPAFQVGVARVMETCWAEEPDEPQAESRSEPAARAAASRRTFFIDVPRGSDGEVLDQGVVARVRLASDQKASRCPASTTA</sequence>
<gene>
    <name evidence="1" type="ORF">PSA01_21380</name>
</gene>
<evidence type="ECO:0000313" key="2">
    <source>
        <dbReference type="Proteomes" id="UP000320693"/>
    </source>
</evidence>
<reference evidence="1 2" key="1">
    <citation type="submission" date="2019-06" db="EMBL/GenBank/DDBJ databases">
        <title>Whole genome shotgun sequence of Pseudonocardia saturnea NBRC 14499.</title>
        <authorList>
            <person name="Hosoyama A."/>
            <person name="Uohara A."/>
            <person name="Ohji S."/>
            <person name="Ichikawa N."/>
        </authorList>
    </citation>
    <scope>NUCLEOTIDE SEQUENCE [LARGE SCALE GENOMIC DNA]</scope>
    <source>
        <strain evidence="1 2">NBRC 14499</strain>
    </source>
</reference>
<organism evidence="1 2">
    <name type="scientific">Pseudonocardia saturnea</name>
    <dbReference type="NCBI Taxonomy" id="33909"/>
    <lineage>
        <taxon>Bacteria</taxon>
        <taxon>Bacillati</taxon>
        <taxon>Actinomycetota</taxon>
        <taxon>Actinomycetes</taxon>
        <taxon>Pseudonocardiales</taxon>
        <taxon>Pseudonocardiaceae</taxon>
        <taxon>Pseudonocardia</taxon>
    </lineage>
</organism>
<name>A0ABQ0RWQ6_9PSEU</name>
<dbReference type="Proteomes" id="UP000320693">
    <property type="component" value="Unassembled WGS sequence"/>
</dbReference>
<dbReference type="EMBL" id="BJNH01000021">
    <property type="protein sequence ID" value="GEC25109.1"/>
    <property type="molecule type" value="Genomic_DNA"/>
</dbReference>
<comment type="caution">
    <text evidence="1">The sequence shown here is derived from an EMBL/GenBank/DDBJ whole genome shotgun (WGS) entry which is preliminary data.</text>
</comment>